<evidence type="ECO:0000313" key="1">
    <source>
        <dbReference type="EMBL" id="KAJ1937888.1"/>
    </source>
</evidence>
<dbReference type="EMBL" id="JANBPW010003361">
    <property type="protein sequence ID" value="KAJ1937888.1"/>
    <property type="molecule type" value="Genomic_DNA"/>
</dbReference>
<keyword evidence="1" id="KW-0378">Hydrolase</keyword>
<gene>
    <name evidence="1" type="primary">ATG4_1</name>
    <name evidence="1" type="ORF">FBU59_004618</name>
</gene>
<protein>
    <submittedName>
        <fullName evidence="1">Cysteine protease atg4</fullName>
    </submittedName>
</protein>
<keyword evidence="2" id="KW-1185">Reference proteome</keyword>
<reference evidence="1" key="1">
    <citation type="submission" date="2022-07" db="EMBL/GenBank/DDBJ databases">
        <title>Phylogenomic reconstructions and comparative analyses of Kickxellomycotina fungi.</title>
        <authorList>
            <person name="Reynolds N.K."/>
            <person name="Stajich J.E."/>
            <person name="Barry K."/>
            <person name="Grigoriev I.V."/>
            <person name="Crous P."/>
            <person name="Smith M.E."/>
        </authorList>
    </citation>
    <scope>NUCLEOTIDE SEQUENCE</scope>
    <source>
        <strain evidence="1">NRRL 5244</strain>
    </source>
</reference>
<accession>A0ACC1J595</accession>
<evidence type="ECO:0000313" key="2">
    <source>
        <dbReference type="Proteomes" id="UP001150603"/>
    </source>
</evidence>
<organism evidence="1 2">
    <name type="scientific">Linderina macrospora</name>
    <dbReference type="NCBI Taxonomy" id="4868"/>
    <lineage>
        <taxon>Eukaryota</taxon>
        <taxon>Fungi</taxon>
        <taxon>Fungi incertae sedis</taxon>
        <taxon>Zoopagomycota</taxon>
        <taxon>Kickxellomycotina</taxon>
        <taxon>Kickxellomycetes</taxon>
        <taxon>Kickxellales</taxon>
        <taxon>Kickxellaceae</taxon>
        <taxon>Linderina</taxon>
    </lineage>
</organism>
<name>A0ACC1J595_9FUNG</name>
<keyword evidence="1" id="KW-0645">Protease</keyword>
<comment type="caution">
    <text evidence="1">The sequence shown here is derived from an EMBL/GenBank/DDBJ whole genome shotgun (WGS) entry which is preliminary data.</text>
</comment>
<proteinExistence type="predicted"/>
<dbReference type="Proteomes" id="UP001150603">
    <property type="component" value="Unassembled WGS sequence"/>
</dbReference>
<sequence length="332" mass="36608">YPPIAPSAFTSDAGWGCMLRAGQTLLAQALQMHHFGRDWAFDWDTDSAKQAQYVDIVKQFFDDYAQASLFSIHRMASLGKQREGKDIGQWFGPFGTASIIKELAASANHELRIYTTTDGVVYLADLCHADDFQPTLILAASMLGTDRVNPIYYPFIQASLTLPQSAGIAGGRPNSALYFAGFQGDELVYLDPHYTRPAVPHHADDQYSKQDLESYSCDTPRRIPVARIDPCMVFGFYCRSLEALIDLRTRIDMLTDEGMHTIVSFDNGFAPVVEFSPEPPSEDEAAREPSLLVKLPASDSEAEAEVDAGRSDASEIVLAGDSTSEDDWVTDL</sequence>
<feature type="non-terminal residue" evidence="1">
    <location>
        <position position="1"/>
    </location>
</feature>